<proteinExistence type="predicted"/>
<dbReference type="Proteomes" id="UP001157502">
    <property type="component" value="Chromosome 27"/>
</dbReference>
<organism evidence="1 2">
    <name type="scientific">Dallia pectoralis</name>
    <name type="common">Alaska blackfish</name>
    <dbReference type="NCBI Taxonomy" id="75939"/>
    <lineage>
        <taxon>Eukaryota</taxon>
        <taxon>Metazoa</taxon>
        <taxon>Chordata</taxon>
        <taxon>Craniata</taxon>
        <taxon>Vertebrata</taxon>
        <taxon>Euteleostomi</taxon>
        <taxon>Actinopterygii</taxon>
        <taxon>Neopterygii</taxon>
        <taxon>Teleostei</taxon>
        <taxon>Protacanthopterygii</taxon>
        <taxon>Esociformes</taxon>
        <taxon>Umbridae</taxon>
        <taxon>Dallia</taxon>
    </lineage>
</organism>
<gene>
    <name evidence="1" type="ORF">DPEC_G00291310</name>
</gene>
<evidence type="ECO:0000313" key="1">
    <source>
        <dbReference type="EMBL" id="KAJ7990862.1"/>
    </source>
</evidence>
<dbReference type="EMBL" id="CM055754">
    <property type="protein sequence ID" value="KAJ7990862.1"/>
    <property type="molecule type" value="Genomic_DNA"/>
</dbReference>
<protein>
    <submittedName>
        <fullName evidence="1">Uncharacterized protein</fullName>
    </submittedName>
</protein>
<evidence type="ECO:0000313" key="2">
    <source>
        <dbReference type="Proteomes" id="UP001157502"/>
    </source>
</evidence>
<accession>A0ACC2FHN3</accession>
<keyword evidence="2" id="KW-1185">Reference proteome</keyword>
<reference evidence="1" key="1">
    <citation type="submission" date="2021-05" db="EMBL/GenBank/DDBJ databases">
        <authorList>
            <person name="Pan Q."/>
            <person name="Jouanno E."/>
            <person name="Zahm M."/>
            <person name="Klopp C."/>
            <person name="Cabau C."/>
            <person name="Louis A."/>
            <person name="Berthelot C."/>
            <person name="Parey E."/>
            <person name="Roest Crollius H."/>
            <person name="Montfort J."/>
            <person name="Robinson-Rechavi M."/>
            <person name="Bouchez O."/>
            <person name="Lampietro C."/>
            <person name="Lopez Roques C."/>
            <person name="Donnadieu C."/>
            <person name="Postlethwait J."/>
            <person name="Bobe J."/>
            <person name="Dillon D."/>
            <person name="Chandos A."/>
            <person name="von Hippel F."/>
            <person name="Guiguen Y."/>
        </authorList>
    </citation>
    <scope>NUCLEOTIDE SEQUENCE</scope>
    <source>
        <strain evidence="1">YG-Jan2019</strain>
    </source>
</reference>
<sequence>MVGNSDVIYGLIKGGCALDLQNKDGNTALHEVSWHGFCQSVKLLVEAGADVHVRNKSGNTALHLACQNAHHHSARVLLRGGSSPDVKNYAGDTCLHEAARYNHLDIIKILLGAFCSVTEKNQRGDTALHVAASLNHKKTVQLLLEAGTDGNARNHDGKTALDKARDYNYRDVALLLAQAPQIHRFIRGRTVRKRRVRLKTEGRAQSVPRDEVLPSKDGGSIAEEAHCSQGVPGQTGLNRNRAELDDHHLQLPDSNTSPTNSSPRRRQTLLKQVMEENHFRRVNGHPNPHRNGSWYLYDDEVPPPHNNRAYQLYTLYRDREGTVKQAPAKGCQCKPIIKRLEGELMVSKEEMRTQMRMVQVQVNARLARMDLKSKQQVAVTQAELRRLCQDIDPHLPRDHQHYTLLPSPSAEQHTGLNGDSDCCPLLFSGDSSSSLTNYVKMSPCHSPTTTTHNSPHSLEQGQGWGESYFELKLDKSPVPFFTVDYQNASVFHLPSHRQHPELRLNSATRWQRPELHHNQMAAAILRPGTEDSSRSVSSSLSTNSDWDQGLGHSHQSHGRNHRKPLHDPRRSRSLTGRPNDGTKSAEFFIGRPTFSQERDNLQAKEVTQQLFDTVSTQLERWYKKKSQDSRRQAELRAQQETAQLLQQISSLEEELEQLKMTNESNTTDVSKDSCQP</sequence>
<comment type="caution">
    <text evidence="1">The sequence shown here is derived from an EMBL/GenBank/DDBJ whole genome shotgun (WGS) entry which is preliminary data.</text>
</comment>
<name>A0ACC2FHN3_DALPE</name>